<keyword evidence="2" id="KW-1185">Reference proteome</keyword>
<protein>
    <submittedName>
        <fullName evidence="1">Uncharacterized protein</fullName>
    </submittedName>
</protein>
<dbReference type="AlphaFoldDB" id="A0A5B7DCS7"/>
<dbReference type="Proteomes" id="UP000324222">
    <property type="component" value="Unassembled WGS sequence"/>
</dbReference>
<name>A0A5B7DCS7_PORTR</name>
<reference evidence="1 2" key="1">
    <citation type="submission" date="2019-05" db="EMBL/GenBank/DDBJ databases">
        <title>Another draft genome of Portunus trituberculatus and its Hox gene families provides insights of decapod evolution.</title>
        <authorList>
            <person name="Jeong J.-H."/>
            <person name="Song I."/>
            <person name="Kim S."/>
            <person name="Choi T."/>
            <person name="Kim D."/>
            <person name="Ryu S."/>
            <person name="Kim W."/>
        </authorList>
    </citation>
    <scope>NUCLEOTIDE SEQUENCE [LARGE SCALE GENOMIC DNA]</scope>
    <source>
        <tissue evidence="1">Muscle</tissue>
    </source>
</reference>
<comment type="caution">
    <text evidence="1">The sequence shown here is derived from an EMBL/GenBank/DDBJ whole genome shotgun (WGS) entry which is preliminary data.</text>
</comment>
<proteinExistence type="predicted"/>
<evidence type="ECO:0000313" key="2">
    <source>
        <dbReference type="Proteomes" id="UP000324222"/>
    </source>
</evidence>
<dbReference type="EMBL" id="VSRR010000738">
    <property type="protein sequence ID" value="MPC19088.1"/>
    <property type="molecule type" value="Genomic_DNA"/>
</dbReference>
<evidence type="ECO:0000313" key="1">
    <source>
        <dbReference type="EMBL" id="MPC19088.1"/>
    </source>
</evidence>
<gene>
    <name evidence="1" type="ORF">E2C01_011996</name>
</gene>
<organism evidence="1 2">
    <name type="scientific">Portunus trituberculatus</name>
    <name type="common">Swimming crab</name>
    <name type="synonym">Neptunus trituberculatus</name>
    <dbReference type="NCBI Taxonomy" id="210409"/>
    <lineage>
        <taxon>Eukaryota</taxon>
        <taxon>Metazoa</taxon>
        <taxon>Ecdysozoa</taxon>
        <taxon>Arthropoda</taxon>
        <taxon>Crustacea</taxon>
        <taxon>Multicrustacea</taxon>
        <taxon>Malacostraca</taxon>
        <taxon>Eumalacostraca</taxon>
        <taxon>Eucarida</taxon>
        <taxon>Decapoda</taxon>
        <taxon>Pleocyemata</taxon>
        <taxon>Brachyura</taxon>
        <taxon>Eubrachyura</taxon>
        <taxon>Portunoidea</taxon>
        <taxon>Portunidae</taxon>
        <taxon>Portuninae</taxon>
        <taxon>Portunus</taxon>
    </lineage>
</organism>
<sequence length="88" mass="9794">MIHPFIALQQCVSTSRAFKLLLGILCNSDFRRSTSATCNSNVTSIHRLNLRIVEGLPHSCGGTLLLPVRKLLFRRAIWSSTELEAALQ</sequence>
<accession>A0A5B7DCS7</accession>